<dbReference type="AlphaFoldDB" id="A0A9E2SCK8"/>
<dbReference type="Proteomes" id="UP000812270">
    <property type="component" value="Unassembled WGS sequence"/>
</dbReference>
<dbReference type="RefSeq" id="WP_217795147.1">
    <property type="nucleotide sequence ID" value="NZ_JAHSPG010000018.1"/>
</dbReference>
<reference evidence="1" key="1">
    <citation type="submission" date="2021-06" db="EMBL/GenBank/DDBJ databases">
        <authorList>
            <person name="Huq M.A."/>
        </authorList>
    </citation>
    <scope>NUCLEOTIDE SEQUENCE</scope>
    <source>
        <strain evidence="1">MAH-26</strain>
    </source>
</reference>
<evidence type="ECO:0000313" key="2">
    <source>
        <dbReference type="Proteomes" id="UP000812270"/>
    </source>
</evidence>
<accession>A0A9E2SCK8</accession>
<dbReference type="EMBL" id="JAHSPG010000018">
    <property type="protein sequence ID" value="MBV4360608.1"/>
    <property type="molecule type" value="Genomic_DNA"/>
</dbReference>
<sequence length="105" mass="11985">MVHSIPLSLLNGQSAKEAYESLLKNVEHYNAHEWLAFVQHGFSGNKQSEPTDILQKDSMSEQKMLVHILHIVLLEIRAKAYESGDNRTFYIAGILHNVPLRFLGR</sequence>
<gene>
    <name evidence="1" type="ORF">KTO63_25815</name>
</gene>
<protein>
    <submittedName>
        <fullName evidence="1">Uncharacterized protein</fullName>
    </submittedName>
</protein>
<keyword evidence="2" id="KW-1185">Reference proteome</keyword>
<proteinExistence type="predicted"/>
<evidence type="ECO:0000313" key="1">
    <source>
        <dbReference type="EMBL" id="MBV4360608.1"/>
    </source>
</evidence>
<organism evidence="1 2">
    <name type="scientific">Pinibacter aurantiacus</name>
    <dbReference type="NCBI Taxonomy" id="2851599"/>
    <lineage>
        <taxon>Bacteria</taxon>
        <taxon>Pseudomonadati</taxon>
        <taxon>Bacteroidota</taxon>
        <taxon>Chitinophagia</taxon>
        <taxon>Chitinophagales</taxon>
        <taxon>Chitinophagaceae</taxon>
        <taxon>Pinibacter</taxon>
    </lineage>
</organism>
<name>A0A9E2SCK8_9BACT</name>
<comment type="caution">
    <text evidence="1">The sequence shown here is derived from an EMBL/GenBank/DDBJ whole genome shotgun (WGS) entry which is preliminary data.</text>
</comment>